<organism evidence="13 14">
    <name type="scientific">Ornithinimicrobium kibberense</name>
    <dbReference type="NCBI Taxonomy" id="282060"/>
    <lineage>
        <taxon>Bacteria</taxon>
        <taxon>Bacillati</taxon>
        <taxon>Actinomycetota</taxon>
        <taxon>Actinomycetes</taxon>
        <taxon>Micrococcales</taxon>
        <taxon>Ornithinimicrobiaceae</taxon>
        <taxon>Ornithinimicrobium</taxon>
    </lineage>
</organism>
<evidence type="ECO:0000256" key="10">
    <source>
        <dbReference type="SAM" id="Phobius"/>
    </source>
</evidence>
<evidence type="ECO:0000256" key="8">
    <source>
        <dbReference type="ARBA" id="ARBA00023012"/>
    </source>
</evidence>
<evidence type="ECO:0000256" key="9">
    <source>
        <dbReference type="SAM" id="MobiDB-lite"/>
    </source>
</evidence>
<feature type="transmembrane region" description="Helical" evidence="10">
    <location>
        <begin position="314"/>
        <end position="333"/>
    </location>
</feature>
<sequence length="566" mass="58854">MARTRSAHRRTLVTVGAVVLTGCALATLTLLLTSPESPVLLWFAAAYVWSVAGLVLGDVLAARRALRDEEARLRADAGVSSHVLADRAVHEERRRLAVDIRGVLVDTLTQVRDGAERALTRPAGDAGAGDAGAGDALVASLRTRTQVATSELRRLLGILRVADGTDGPVHDPVNEQEEVPPAAGPARATDQAWRPPRRDVVETAVIVALGAAEAVINTSARDGAVAVGVVVATVLAAGAFVGRTVAPVVTAVVQSLVFAVASWLGAPVMSGVWLVRGVGAVLWRTASGAPGRAELGAALLLATTVLASRQQEPALGVGATAAVVVMALTGGLLRSRTARRSAAATEAATLLRRRTAHEVALAVTAERVRMARELHDVVSHSVGLISMQLNVLEVATTPEARVRALRDVVATSDEALRELTPLDRFEEMPAVGPRTVEDVLALVDRVRATGGCVGLTLVGEPPATQMGVVYRVLQEALTNTMQHAPGADVAVRVRTTADGTWLSVHDDGPGPAGQPVRRYGMVGLRERVALAGGTLEAGGDATRGGFRVDAFLPAPTRAARTTEVLG</sequence>
<keyword evidence="8" id="KW-0902">Two-component regulatory system</keyword>
<dbReference type="EMBL" id="JBHMAX010000022">
    <property type="protein sequence ID" value="MFB9732793.1"/>
    <property type="molecule type" value="Genomic_DNA"/>
</dbReference>
<keyword evidence="3" id="KW-0597">Phosphoprotein</keyword>
<dbReference type="CDD" id="cd16917">
    <property type="entry name" value="HATPase_UhpB-NarQ-NarX-like"/>
    <property type="match status" value="1"/>
</dbReference>
<dbReference type="EC" id="2.7.13.3" evidence="2"/>
<feature type="transmembrane region" description="Helical" evidence="10">
    <location>
        <begin position="39"/>
        <end position="62"/>
    </location>
</feature>
<keyword evidence="5" id="KW-0547">Nucleotide-binding</keyword>
<dbReference type="InterPro" id="IPR011712">
    <property type="entry name" value="Sig_transdc_His_kin_sub3_dim/P"/>
</dbReference>
<evidence type="ECO:0000313" key="13">
    <source>
        <dbReference type="EMBL" id="MFB9732793.1"/>
    </source>
</evidence>
<keyword evidence="4" id="KW-0808">Transferase</keyword>
<dbReference type="Pfam" id="PF02518">
    <property type="entry name" value="HATPase_c"/>
    <property type="match status" value="1"/>
</dbReference>
<evidence type="ECO:0000256" key="1">
    <source>
        <dbReference type="ARBA" id="ARBA00000085"/>
    </source>
</evidence>
<keyword evidence="10" id="KW-0812">Transmembrane</keyword>
<protein>
    <recommendedName>
        <fullName evidence="2">histidine kinase</fullName>
        <ecNumber evidence="2">2.7.13.3</ecNumber>
    </recommendedName>
</protein>
<reference evidence="13 14" key="1">
    <citation type="submission" date="2024-09" db="EMBL/GenBank/DDBJ databases">
        <authorList>
            <person name="Sun Q."/>
            <person name="Mori K."/>
        </authorList>
    </citation>
    <scope>NUCLEOTIDE SEQUENCE [LARGE SCALE GENOMIC DNA]</scope>
    <source>
        <strain evidence="13 14">JCM 12763</strain>
    </source>
</reference>
<dbReference type="SUPFAM" id="SSF55874">
    <property type="entry name" value="ATPase domain of HSP90 chaperone/DNA topoisomerase II/histidine kinase"/>
    <property type="match status" value="1"/>
</dbReference>
<evidence type="ECO:0000259" key="11">
    <source>
        <dbReference type="Pfam" id="PF02518"/>
    </source>
</evidence>
<proteinExistence type="predicted"/>
<gene>
    <name evidence="13" type="ORF">ACFFN0_12140</name>
</gene>
<evidence type="ECO:0000256" key="7">
    <source>
        <dbReference type="ARBA" id="ARBA00022840"/>
    </source>
</evidence>
<evidence type="ECO:0000256" key="5">
    <source>
        <dbReference type="ARBA" id="ARBA00022741"/>
    </source>
</evidence>
<dbReference type="PROSITE" id="PS51257">
    <property type="entry name" value="PROKAR_LIPOPROTEIN"/>
    <property type="match status" value="1"/>
</dbReference>
<keyword evidence="10" id="KW-0472">Membrane</keyword>
<feature type="domain" description="Histidine kinase/HSP90-like ATPase" evidence="11">
    <location>
        <begin position="469"/>
        <end position="553"/>
    </location>
</feature>
<evidence type="ECO:0000256" key="3">
    <source>
        <dbReference type="ARBA" id="ARBA00022553"/>
    </source>
</evidence>
<feature type="region of interest" description="Disordered" evidence="9">
    <location>
        <begin position="175"/>
        <end position="194"/>
    </location>
</feature>
<evidence type="ECO:0000259" key="12">
    <source>
        <dbReference type="Pfam" id="PF07730"/>
    </source>
</evidence>
<feature type="domain" description="Signal transduction histidine kinase subgroup 3 dimerisation and phosphoacceptor" evidence="12">
    <location>
        <begin position="366"/>
        <end position="419"/>
    </location>
</feature>
<dbReference type="Gene3D" id="3.30.565.10">
    <property type="entry name" value="Histidine kinase-like ATPase, C-terminal domain"/>
    <property type="match status" value="1"/>
</dbReference>
<dbReference type="PANTHER" id="PTHR24421">
    <property type="entry name" value="NITRATE/NITRITE SENSOR PROTEIN NARX-RELATED"/>
    <property type="match status" value="1"/>
</dbReference>
<dbReference type="GO" id="GO:0016301">
    <property type="term" value="F:kinase activity"/>
    <property type="evidence" value="ECO:0007669"/>
    <property type="project" value="UniProtKB-KW"/>
</dbReference>
<keyword evidence="7" id="KW-0067">ATP-binding</keyword>
<dbReference type="InterPro" id="IPR036890">
    <property type="entry name" value="HATPase_C_sf"/>
</dbReference>
<comment type="caution">
    <text evidence="13">The sequence shown here is derived from an EMBL/GenBank/DDBJ whole genome shotgun (WGS) entry which is preliminary data.</text>
</comment>
<dbReference type="Pfam" id="PF07730">
    <property type="entry name" value="HisKA_3"/>
    <property type="match status" value="1"/>
</dbReference>
<dbReference type="Proteomes" id="UP001589613">
    <property type="component" value="Unassembled WGS sequence"/>
</dbReference>
<dbReference type="RefSeq" id="WP_141338852.1">
    <property type="nucleotide sequence ID" value="NZ_JBHMAX010000022.1"/>
</dbReference>
<dbReference type="InterPro" id="IPR003594">
    <property type="entry name" value="HATPase_dom"/>
</dbReference>
<keyword evidence="6 13" id="KW-0418">Kinase</keyword>
<keyword evidence="10" id="KW-1133">Transmembrane helix</keyword>
<evidence type="ECO:0000313" key="14">
    <source>
        <dbReference type="Proteomes" id="UP001589613"/>
    </source>
</evidence>
<dbReference type="PANTHER" id="PTHR24421:SF10">
    <property type="entry name" value="NITRATE_NITRITE SENSOR PROTEIN NARQ"/>
    <property type="match status" value="1"/>
</dbReference>
<evidence type="ECO:0000256" key="6">
    <source>
        <dbReference type="ARBA" id="ARBA00022777"/>
    </source>
</evidence>
<name>A0ABV5V4Z4_9MICO</name>
<comment type="catalytic activity">
    <reaction evidence="1">
        <text>ATP + protein L-histidine = ADP + protein N-phospho-L-histidine.</text>
        <dbReference type="EC" id="2.7.13.3"/>
    </reaction>
</comment>
<feature type="transmembrane region" description="Helical" evidence="10">
    <location>
        <begin position="223"/>
        <end position="241"/>
    </location>
</feature>
<accession>A0ABV5V4Z4</accession>
<keyword evidence="14" id="KW-1185">Reference proteome</keyword>
<evidence type="ECO:0000256" key="2">
    <source>
        <dbReference type="ARBA" id="ARBA00012438"/>
    </source>
</evidence>
<dbReference type="InterPro" id="IPR050482">
    <property type="entry name" value="Sensor_HK_TwoCompSys"/>
</dbReference>
<feature type="transmembrane region" description="Helical" evidence="10">
    <location>
        <begin position="12"/>
        <end position="33"/>
    </location>
</feature>
<evidence type="ECO:0000256" key="4">
    <source>
        <dbReference type="ARBA" id="ARBA00022679"/>
    </source>
</evidence>
<dbReference type="Gene3D" id="1.20.5.1930">
    <property type="match status" value="1"/>
</dbReference>